<dbReference type="InterPro" id="IPR001431">
    <property type="entry name" value="Pept_M16_Zn_BS"/>
</dbReference>
<evidence type="ECO:0000256" key="3">
    <source>
        <dbReference type="SAM" id="MobiDB-lite"/>
    </source>
</evidence>
<evidence type="ECO:0000259" key="4">
    <source>
        <dbReference type="Pfam" id="PF00675"/>
    </source>
</evidence>
<evidence type="ECO:0000313" key="7">
    <source>
        <dbReference type="Proteomes" id="UP000644727"/>
    </source>
</evidence>
<dbReference type="InterPro" id="IPR007863">
    <property type="entry name" value="Peptidase_M16_C"/>
</dbReference>
<sequence length="455" mass="48957">MPLDLIYDDPASDVVLDAASGVRRTILPGGVRLLTETDRSVRSATLGLWLPVGSRDEKPEHAGSTHVLEHLLFKGTRRRTAMQIASAFDEVGGDSNAVTAKEHTLYYGRVRSADVPMAVDVLTDMVTSSLLEEQALRTEREVILEELAMAEDDPQDVGYETFLAHVLGPETAIGRPVGGTAQTVTDLDIEDVRAHYGEHYRPDNLVVTAVGDVDHDQLADLLLEGLRRGGWGLEPGALPHRRSRETHETPSAAGAAGAGATEGAVSGEAVARIVPRRLARPTEQNHIYLGGTGITAVDEKRHTLSVLMSILGGGMSSRLFQHVREQRGLAYSVYSFSAGYHDAGLFGLYAACRPSRTAEVVELLAQELTDMGERGVDDAEMRRALGQITGSFALGLEDTSSRMGRLGTIELMHGRYTGIDEILEKISRVSAADVQALAAQLASSFTTRIDVGPEA</sequence>
<dbReference type="InterPro" id="IPR011249">
    <property type="entry name" value="Metalloenz_LuxS/M16"/>
</dbReference>
<dbReference type="InterPro" id="IPR050361">
    <property type="entry name" value="MPP/UQCRC_Complex"/>
</dbReference>
<gene>
    <name evidence="6" type="ORF">IOE58_09095</name>
</gene>
<feature type="domain" description="Peptidase M16 N-terminal" evidence="4">
    <location>
        <begin position="33"/>
        <end position="161"/>
    </location>
</feature>
<feature type="domain" description="Peptidase M16 C-terminal" evidence="5">
    <location>
        <begin position="187"/>
        <end position="385"/>
    </location>
</feature>
<dbReference type="InterPro" id="IPR011765">
    <property type="entry name" value="Pept_M16_N"/>
</dbReference>
<dbReference type="Pfam" id="PF00675">
    <property type="entry name" value="Peptidase_M16"/>
    <property type="match status" value="1"/>
</dbReference>
<comment type="similarity">
    <text evidence="1 2">Belongs to the peptidase M16 family.</text>
</comment>
<accession>A0ABR9W1M0</accession>
<comment type="caution">
    <text evidence="6">The sequence shown here is derived from an EMBL/GenBank/DDBJ whole genome shotgun (WGS) entry which is preliminary data.</text>
</comment>
<dbReference type="EMBL" id="JADEYR010000009">
    <property type="protein sequence ID" value="MBE9404333.1"/>
    <property type="molecule type" value="Genomic_DNA"/>
</dbReference>
<keyword evidence="7" id="KW-1185">Reference proteome</keyword>
<evidence type="ECO:0000256" key="2">
    <source>
        <dbReference type="RuleBase" id="RU004447"/>
    </source>
</evidence>
<dbReference type="PANTHER" id="PTHR11851:SF49">
    <property type="entry name" value="MITOCHONDRIAL-PROCESSING PEPTIDASE SUBUNIT ALPHA"/>
    <property type="match status" value="1"/>
</dbReference>
<feature type="compositionally biased region" description="Low complexity" evidence="3">
    <location>
        <begin position="251"/>
        <end position="263"/>
    </location>
</feature>
<reference evidence="6 7" key="1">
    <citation type="submission" date="2020-10" db="EMBL/GenBank/DDBJ databases">
        <title>Draft genome and description of Brachybacterium epidermidis sp nov.</title>
        <authorList>
            <person name="Boxberger M."/>
            <person name="La Scola B."/>
        </authorList>
    </citation>
    <scope>NUCLEOTIDE SEQUENCE [LARGE SCALE GENOMIC DNA]</scope>
    <source>
        <strain evidence="6 7">Marseille-Q2903</strain>
    </source>
</reference>
<evidence type="ECO:0000313" key="6">
    <source>
        <dbReference type="EMBL" id="MBE9404333.1"/>
    </source>
</evidence>
<proteinExistence type="inferred from homology"/>
<dbReference type="PROSITE" id="PS00143">
    <property type="entry name" value="INSULINASE"/>
    <property type="match status" value="1"/>
</dbReference>
<evidence type="ECO:0000259" key="5">
    <source>
        <dbReference type="Pfam" id="PF05193"/>
    </source>
</evidence>
<name>A0ABR9W1M0_9MICO</name>
<dbReference type="RefSeq" id="WP_193866082.1">
    <property type="nucleotide sequence ID" value="NZ_JADEYR010000009.1"/>
</dbReference>
<dbReference type="SUPFAM" id="SSF63411">
    <property type="entry name" value="LuxS/MPP-like metallohydrolase"/>
    <property type="match status" value="2"/>
</dbReference>
<protein>
    <submittedName>
        <fullName evidence="6">Insulinase family protein</fullName>
    </submittedName>
</protein>
<dbReference type="Pfam" id="PF05193">
    <property type="entry name" value="Peptidase_M16_C"/>
    <property type="match status" value="1"/>
</dbReference>
<feature type="region of interest" description="Disordered" evidence="3">
    <location>
        <begin position="234"/>
        <end position="263"/>
    </location>
</feature>
<evidence type="ECO:0000256" key="1">
    <source>
        <dbReference type="ARBA" id="ARBA00007261"/>
    </source>
</evidence>
<dbReference type="PANTHER" id="PTHR11851">
    <property type="entry name" value="METALLOPROTEASE"/>
    <property type="match status" value="1"/>
</dbReference>
<dbReference type="Gene3D" id="3.30.830.10">
    <property type="entry name" value="Metalloenzyme, LuxS/M16 peptidase-like"/>
    <property type="match status" value="2"/>
</dbReference>
<organism evidence="6 7">
    <name type="scientific">Brachybacterium epidermidis</name>
    <dbReference type="NCBI Taxonomy" id="2781983"/>
    <lineage>
        <taxon>Bacteria</taxon>
        <taxon>Bacillati</taxon>
        <taxon>Actinomycetota</taxon>
        <taxon>Actinomycetes</taxon>
        <taxon>Micrococcales</taxon>
        <taxon>Dermabacteraceae</taxon>
        <taxon>Brachybacterium</taxon>
    </lineage>
</organism>
<dbReference type="Proteomes" id="UP000644727">
    <property type="component" value="Unassembled WGS sequence"/>
</dbReference>